<dbReference type="Pfam" id="PF00027">
    <property type="entry name" value="cNMP_binding"/>
    <property type="match status" value="2"/>
</dbReference>
<dbReference type="eggNOG" id="KOG0614">
    <property type="taxonomic scope" value="Eukaryota"/>
</dbReference>
<dbReference type="InterPro" id="IPR050397">
    <property type="entry name" value="Env_Response_Regulators"/>
</dbReference>
<dbReference type="RefSeq" id="XP_005769723.1">
    <property type="nucleotide sequence ID" value="XM_005769666.1"/>
</dbReference>
<accession>A0A0D3J1A9</accession>
<dbReference type="GO" id="GO:0003700">
    <property type="term" value="F:DNA-binding transcription factor activity"/>
    <property type="evidence" value="ECO:0007669"/>
    <property type="project" value="TreeGrafter"/>
</dbReference>
<sequence>MSVSLSQRRRFGKGAVVYQQGSELEMSVNKPDGGSVRVKTLRPGDHLGYDAIFSEVHDTTVTCLSEVELTEVTKEEVLGDAFSNDRYFSTIFEARQHLREGQLAAAQYESLIKEIAPDCVDYSQYESLIKEIAPDCVDYSQYESLIKEIAPDCVDYSQYESLIKEMAPLEVSHGEAIFQQGDPPEQVYFVSEGQLECEYDPKLDSRAKKRRPSGEAVVGRDGKPRVVATLGPGDHFGETAMLEARKARNLTVRCVTASCVLRAMSMARFSEILRQRPELHFTVQRAAQMRTNQRIRNVVASAADEDLRVVSFAPGETIFRQGDPSDSFYVLESGEVEMSLVPASEEDEPSAPVPVRTCTAGETFGASGLLPGDNVRRNTATALSPVVVKVMPVKLFKAMVREDGFLQAGLKASGSYVEARAVSELDETLDAEVQKAMAR</sequence>
<reference evidence="3" key="1">
    <citation type="journal article" date="2013" name="Nature">
        <title>Pan genome of the phytoplankton Emiliania underpins its global distribution.</title>
        <authorList>
            <person name="Read B.A."/>
            <person name="Kegel J."/>
            <person name="Klute M.J."/>
            <person name="Kuo A."/>
            <person name="Lefebvre S.C."/>
            <person name="Maumus F."/>
            <person name="Mayer C."/>
            <person name="Miller J."/>
            <person name="Monier A."/>
            <person name="Salamov A."/>
            <person name="Young J."/>
            <person name="Aguilar M."/>
            <person name="Claverie J.M."/>
            <person name="Frickenhaus S."/>
            <person name="Gonzalez K."/>
            <person name="Herman E.K."/>
            <person name="Lin Y.C."/>
            <person name="Napier J."/>
            <person name="Ogata H."/>
            <person name="Sarno A.F."/>
            <person name="Shmutz J."/>
            <person name="Schroeder D."/>
            <person name="de Vargas C."/>
            <person name="Verret F."/>
            <person name="von Dassow P."/>
            <person name="Valentin K."/>
            <person name="Van de Peer Y."/>
            <person name="Wheeler G."/>
            <person name="Dacks J.B."/>
            <person name="Delwiche C.F."/>
            <person name="Dyhrman S.T."/>
            <person name="Glockner G."/>
            <person name="John U."/>
            <person name="Richards T."/>
            <person name="Worden A.Z."/>
            <person name="Zhang X."/>
            <person name="Grigoriev I.V."/>
            <person name="Allen A.E."/>
            <person name="Bidle K."/>
            <person name="Borodovsky M."/>
            <person name="Bowler C."/>
            <person name="Brownlee C."/>
            <person name="Cock J.M."/>
            <person name="Elias M."/>
            <person name="Gladyshev V.N."/>
            <person name="Groth M."/>
            <person name="Guda C."/>
            <person name="Hadaegh A."/>
            <person name="Iglesias-Rodriguez M.D."/>
            <person name="Jenkins J."/>
            <person name="Jones B.M."/>
            <person name="Lawson T."/>
            <person name="Leese F."/>
            <person name="Lindquist E."/>
            <person name="Lobanov A."/>
            <person name="Lomsadze A."/>
            <person name="Malik S.B."/>
            <person name="Marsh M.E."/>
            <person name="Mackinder L."/>
            <person name="Mock T."/>
            <person name="Mueller-Roeber B."/>
            <person name="Pagarete A."/>
            <person name="Parker M."/>
            <person name="Probert I."/>
            <person name="Quesneville H."/>
            <person name="Raines C."/>
            <person name="Rensing S.A."/>
            <person name="Riano-Pachon D.M."/>
            <person name="Richier S."/>
            <person name="Rokitta S."/>
            <person name="Shiraiwa Y."/>
            <person name="Soanes D.M."/>
            <person name="van der Giezen M."/>
            <person name="Wahlund T.M."/>
            <person name="Williams B."/>
            <person name="Wilson W."/>
            <person name="Wolfe G."/>
            <person name="Wurch L.L."/>
        </authorList>
    </citation>
    <scope>NUCLEOTIDE SEQUENCE</scope>
</reference>
<keyword evidence="3" id="KW-1185">Reference proteome</keyword>
<dbReference type="PANTHER" id="PTHR24567">
    <property type="entry name" value="CRP FAMILY TRANSCRIPTIONAL REGULATORY PROTEIN"/>
    <property type="match status" value="1"/>
</dbReference>
<feature type="domain" description="Cyclic nucleotide-binding" evidence="1">
    <location>
        <begin position="154"/>
        <end position="273"/>
    </location>
</feature>
<name>A0A0D3J1A9_EMIH1</name>
<evidence type="ECO:0000313" key="3">
    <source>
        <dbReference type="Proteomes" id="UP000013827"/>
    </source>
</evidence>
<dbReference type="SMART" id="SM00100">
    <property type="entry name" value="cNMP"/>
    <property type="match status" value="2"/>
</dbReference>
<organism evidence="2 3">
    <name type="scientific">Emiliania huxleyi (strain CCMP1516)</name>
    <dbReference type="NCBI Taxonomy" id="280463"/>
    <lineage>
        <taxon>Eukaryota</taxon>
        <taxon>Haptista</taxon>
        <taxon>Haptophyta</taxon>
        <taxon>Prymnesiophyceae</taxon>
        <taxon>Isochrysidales</taxon>
        <taxon>Noelaerhabdaceae</taxon>
        <taxon>Emiliania</taxon>
    </lineage>
</organism>
<dbReference type="PROSITE" id="PS50042">
    <property type="entry name" value="CNMP_BINDING_3"/>
    <property type="match status" value="2"/>
</dbReference>
<dbReference type="GO" id="GO:0005829">
    <property type="term" value="C:cytosol"/>
    <property type="evidence" value="ECO:0007669"/>
    <property type="project" value="TreeGrafter"/>
</dbReference>
<dbReference type="InterPro" id="IPR014710">
    <property type="entry name" value="RmlC-like_jellyroll"/>
</dbReference>
<dbReference type="InterPro" id="IPR000595">
    <property type="entry name" value="cNMP-bd_dom"/>
</dbReference>
<feature type="domain" description="Cyclic nucleotide-binding" evidence="1">
    <location>
        <begin position="305"/>
        <end position="400"/>
    </location>
</feature>
<evidence type="ECO:0000313" key="2">
    <source>
        <dbReference type="EnsemblProtists" id="EOD17294"/>
    </source>
</evidence>
<proteinExistence type="predicted"/>
<dbReference type="Proteomes" id="UP000013827">
    <property type="component" value="Unassembled WGS sequence"/>
</dbReference>
<dbReference type="InterPro" id="IPR018490">
    <property type="entry name" value="cNMP-bd_dom_sf"/>
</dbReference>
<dbReference type="PANTHER" id="PTHR24567:SF26">
    <property type="entry name" value="REGULATORY PROTEIN YEIL"/>
    <property type="match status" value="1"/>
</dbReference>
<reference evidence="2" key="2">
    <citation type="submission" date="2024-10" db="UniProtKB">
        <authorList>
            <consortium name="EnsemblProtists"/>
        </authorList>
    </citation>
    <scope>IDENTIFICATION</scope>
</reference>
<dbReference type="AlphaFoldDB" id="A0A0D3J1A9"/>
<dbReference type="HOGENOM" id="CLU_624749_0_0_1"/>
<dbReference type="SUPFAM" id="SSF51206">
    <property type="entry name" value="cAMP-binding domain-like"/>
    <property type="match status" value="3"/>
</dbReference>
<dbReference type="CDD" id="cd00038">
    <property type="entry name" value="CAP_ED"/>
    <property type="match status" value="3"/>
</dbReference>
<evidence type="ECO:0000259" key="1">
    <source>
        <dbReference type="PROSITE" id="PS50042"/>
    </source>
</evidence>
<dbReference type="STRING" id="2903.R1E8Q8"/>
<protein>
    <recommendedName>
        <fullName evidence="1">Cyclic nucleotide-binding domain-containing protein</fullName>
    </recommendedName>
</protein>
<dbReference type="KEGG" id="ehx:EMIHUDRAFT_458992"/>
<dbReference type="Gene3D" id="2.60.120.10">
    <property type="entry name" value="Jelly Rolls"/>
    <property type="match status" value="3"/>
</dbReference>
<dbReference type="PaxDb" id="2903-EOD17294"/>
<dbReference type="GeneID" id="17263452"/>
<dbReference type="EnsemblProtists" id="EOD17294">
    <property type="protein sequence ID" value="EOD17294"/>
    <property type="gene ID" value="EMIHUDRAFT_458992"/>
</dbReference>